<dbReference type="EC" id="2.4.1.-" evidence="5"/>
<sequence length="544" mass="60141">MASNGHDNIQRINSSIELFPITVSILERIKRSPSSLLDLPIIFHTLVESLNLCGRKMGEAEPLLHFLFVSFPAQGHVNPLLRLAKRVAAKGPLVTFSTTLDSGRRIRAVANGSVTSDAETDSFPVGRGLLRFEFFDHGADPSDPNRDELNKLMFLLDSNGPGAIADLIRRQSDAGRPVSCVVNNPFLPWVLDVAADFSIPSAVLWVQSCAVFSTYFHYHHRLADFPNEQNPNVTVHLPGLPPLRPEDLPNFLMPSNPYKPLIKVILAQFQNMCKARWVFANSFEELERDTFKAMAELTPVNVIPVGPLVDAGEPQEIKIKADLWKPADHCLDWLDKRQPRSVVYVSAGSIVMLAADEMQELAFGLRNSGRPFIWVMRDNLREQLPEGFEKEIAREGRGLLVEWSPQEMVLAHPAISCFVSHCGWNSTLELIAAGVPVVAYPQWGDQIPDAKFLCDVYGVGVRLPSPPSRADVERCLALATDGPQADAMRRRAEEWRNVALASVAPGGSSNRNIERFVDEIRKWVANGGASAPAEALDCGIPVRA</sequence>
<dbReference type="CDD" id="cd03784">
    <property type="entry name" value="GT1_Gtf-like"/>
    <property type="match status" value="1"/>
</dbReference>
<gene>
    <name evidence="7" type="ORF">HPP92_004760</name>
</gene>
<dbReference type="PROSITE" id="PS00375">
    <property type="entry name" value="UDPGT"/>
    <property type="match status" value="1"/>
</dbReference>
<evidence type="ECO:0000313" key="7">
    <source>
        <dbReference type="EMBL" id="KAG0491362.1"/>
    </source>
</evidence>
<evidence type="ECO:0000256" key="2">
    <source>
        <dbReference type="ARBA" id="ARBA00022676"/>
    </source>
</evidence>
<dbReference type="InterPro" id="IPR035595">
    <property type="entry name" value="UDP_glycos_trans_CS"/>
</dbReference>
<keyword evidence="2 4" id="KW-0328">Glycosyltransferase</keyword>
<evidence type="ECO:0000259" key="6">
    <source>
        <dbReference type="Pfam" id="PF26168"/>
    </source>
</evidence>
<dbReference type="AlphaFoldDB" id="A0A835VAC3"/>
<accession>A0A835VAC3</accession>
<reference evidence="7 8" key="1">
    <citation type="journal article" date="2020" name="Nat. Food">
        <title>A phased Vanilla planifolia genome enables genetic improvement of flavour and production.</title>
        <authorList>
            <person name="Hasing T."/>
            <person name="Tang H."/>
            <person name="Brym M."/>
            <person name="Khazi F."/>
            <person name="Huang T."/>
            <person name="Chambers A.H."/>
        </authorList>
    </citation>
    <scope>NUCLEOTIDE SEQUENCE [LARGE SCALE GENOMIC DNA]</scope>
    <source>
        <tissue evidence="7">Leaf</tissue>
    </source>
</reference>
<dbReference type="Pfam" id="PF26168">
    <property type="entry name" value="Glyco_transf_N"/>
    <property type="match status" value="1"/>
</dbReference>
<comment type="similarity">
    <text evidence="1 4">Belongs to the UDP-glycosyltransferase family.</text>
</comment>
<evidence type="ECO:0000256" key="5">
    <source>
        <dbReference type="RuleBase" id="RU362057"/>
    </source>
</evidence>
<comment type="caution">
    <text evidence="7">The sequence shown here is derived from an EMBL/GenBank/DDBJ whole genome shotgun (WGS) entry which is preliminary data.</text>
</comment>
<name>A0A835VAC3_VANPL</name>
<dbReference type="GO" id="GO:0080044">
    <property type="term" value="F:quercetin 7-O-glucosyltransferase activity"/>
    <property type="evidence" value="ECO:0007669"/>
    <property type="project" value="TreeGrafter"/>
</dbReference>
<dbReference type="Gene3D" id="3.40.50.2000">
    <property type="entry name" value="Glycogen Phosphorylase B"/>
    <property type="match status" value="2"/>
</dbReference>
<proteinExistence type="inferred from homology"/>
<organism evidence="7 8">
    <name type="scientific">Vanilla planifolia</name>
    <name type="common">Vanilla</name>
    <dbReference type="NCBI Taxonomy" id="51239"/>
    <lineage>
        <taxon>Eukaryota</taxon>
        <taxon>Viridiplantae</taxon>
        <taxon>Streptophyta</taxon>
        <taxon>Embryophyta</taxon>
        <taxon>Tracheophyta</taxon>
        <taxon>Spermatophyta</taxon>
        <taxon>Magnoliopsida</taxon>
        <taxon>Liliopsida</taxon>
        <taxon>Asparagales</taxon>
        <taxon>Orchidaceae</taxon>
        <taxon>Vanilloideae</taxon>
        <taxon>Vanilleae</taxon>
        <taxon>Vanilla</taxon>
    </lineage>
</organism>
<dbReference type="PANTHER" id="PTHR11926:SF986">
    <property type="entry name" value="UDP-GLYCOSYLTRANSFERASE 84A1"/>
    <property type="match status" value="1"/>
</dbReference>
<evidence type="ECO:0000256" key="1">
    <source>
        <dbReference type="ARBA" id="ARBA00009995"/>
    </source>
</evidence>
<dbReference type="FunFam" id="3.40.50.2000:FF:000101">
    <property type="entry name" value="Glycosyltransferase"/>
    <property type="match status" value="1"/>
</dbReference>
<evidence type="ECO:0000256" key="3">
    <source>
        <dbReference type="ARBA" id="ARBA00022679"/>
    </source>
</evidence>
<dbReference type="SUPFAM" id="SSF53756">
    <property type="entry name" value="UDP-Glycosyltransferase/glycogen phosphorylase"/>
    <property type="match status" value="1"/>
</dbReference>
<evidence type="ECO:0000313" key="8">
    <source>
        <dbReference type="Proteomes" id="UP000636800"/>
    </source>
</evidence>
<dbReference type="OrthoDB" id="1926347at2759"/>
<feature type="domain" description="Glycosyltransferase N-terminal" evidence="6">
    <location>
        <begin position="68"/>
        <end position="220"/>
    </location>
</feature>
<evidence type="ECO:0000256" key="4">
    <source>
        <dbReference type="RuleBase" id="RU003718"/>
    </source>
</evidence>
<dbReference type="EMBL" id="JADCNL010000002">
    <property type="protein sequence ID" value="KAG0491362.1"/>
    <property type="molecule type" value="Genomic_DNA"/>
</dbReference>
<dbReference type="PANTHER" id="PTHR11926">
    <property type="entry name" value="GLUCOSYL/GLUCURONOSYL TRANSFERASES"/>
    <property type="match status" value="1"/>
</dbReference>
<dbReference type="FunFam" id="3.40.50.2000:FF:000078">
    <property type="entry name" value="Glycosyltransferase"/>
    <property type="match status" value="1"/>
</dbReference>
<keyword evidence="3 4" id="KW-0808">Transferase</keyword>
<keyword evidence="8" id="KW-1185">Reference proteome</keyword>
<dbReference type="Pfam" id="PF00201">
    <property type="entry name" value="UDPGT"/>
    <property type="match status" value="1"/>
</dbReference>
<dbReference type="GO" id="GO:0080043">
    <property type="term" value="F:quercetin 3-O-glucosyltransferase activity"/>
    <property type="evidence" value="ECO:0007669"/>
    <property type="project" value="TreeGrafter"/>
</dbReference>
<protein>
    <recommendedName>
        <fullName evidence="5">Glycosyltransferase</fullName>
        <ecNumber evidence="5">2.4.1.-</ecNumber>
    </recommendedName>
</protein>
<dbReference type="Proteomes" id="UP000636800">
    <property type="component" value="Chromosome 2"/>
</dbReference>
<dbReference type="InterPro" id="IPR002213">
    <property type="entry name" value="UDP_glucos_trans"/>
</dbReference>
<dbReference type="InterPro" id="IPR058980">
    <property type="entry name" value="Glyco_transf_N"/>
</dbReference>